<name>A0ABV5PIY5_STRCM</name>
<accession>A0ABV5PIY5</accession>
<organism evidence="3 4">
    <name type="scientific">Streptomyces cremeus</name>
    <dbReference type="NCBI Taxonomy" id="66881"/>
    <lineage>
        <taxon>Bacteria</taxon>
        <taxon>Bacillati</taxon>
        <taxon>Actinomycetota</taxon>
        <taxon>Actinomycetes</taxon>
        <taxon>Kitasatosporales</taxon>
        <taxon>Streptomycetaceae</taxon>
        <taxon>Streptomyces</taxon>
    </lineage>
</organism>
<dbReference type="EMBL" id="JBHMCR010000010">
    <property type="protein sequence ID" value="MFB9522496.1"/>
    <property type="molecule type" value="Genomic_DNA"/>
</dbReference>
<feature type="transmembrane region" description="Helical" evidence="2">
    <location>
        <begin position="45"/>
        <end position="65"/>
    </location>
</feature>
<proteinExistence type="predicted"/>
<evidence type="ECO:0000256" key="2">
    <source>
        <dbReference type="SAM" id="Phobius"/>
    </source>
</evidence>
<evidence type="ECO:0000256" key="1">
    <source>
        <dbReference type="SAM" id="MobiDB-lite"/>
    </source>
</evidence>
<evidence type="ECO:0000313" key="3">
    <source>
        <dbReference type="EMBL" id="MFB9522496.1"/>
    </source>
</evidence>
<protein>
    <submittedName>
        <fullName evidence="3">Uncharacterized protein</fullName>
    </submittedName>
</protein>
<sequence>MQLTRQTPHRIQLTTPTVAQCAYGALTTVLSTLAMLLLSQTTSGAWVAVIACAALGLGVLVAMTVPMPGARGARKTAAAARTTVAGPAAAAAPAATEAYGEVRVPGPRARPSAAPVGEHSLRG</sequence>
<gene>
    <name evidence="3" type="ORF">ACFFTU_21350</name>
</gene>
<keyword evidence="2" id="KW-1133">Transmembrane helix</keyword>
<dbReference type="Proteomes" id="UP001589718">
    <property type="component" value="Unassembled WGS sequence"/>
</dbReference>
<feature type="region of interest" description="Disordered" evidence="1">
    <location>
        <begin position="90"/>
        <end position="123"/>
    </location>
</feature>
<evidence type="ECO:0000313" key="4">
    <source>
        <dbReference type="Proteomes" id="UP001589718"/>
    </source>
</evidence>
<dbReference type="RefSeq" id="WP_345222530.1">
    <property type="nucleotide sequence ID" value="NZ_BAAAXE010000013.1"/>
</dbReference>
<keyword evidence="2" id="KW-0472">Membrane</keyword>
<reference evidence="3 4" key="1">
    <citation type="submission" date="2024-09" db="EMBL/GenBank/DDBJ databases">
        <authorList>
            <person name="Sun Q."/>
            <person name="Mori K."/>
        </authorList>
    </citation>
    <scope>NUCLEOTIDE SEQUENCE [LARGE SCALE GENOMIC DNA]</scope>
    <source>
        <strain evidence="3 4">JCM 4362</strain>
    </source>
</reference>
<keyword evidence="4" id="KW-1185">Reference proteome</keyword>
<feature type="transmembrane region" description="Helical" evidence="2">
    <location>
        <begin position="21"/>
        <end position="39"/>
    </location>
</feature>
<keyword evidence="2" id="KW-0812">Transmembrane</keyword>
<comment type="caution">
    <text evidence="3">The sequence shown here is derived from an EMBL/GenBank/DDBJ whole genome shotgun (WGS) entry which is preliminary data.</text>
</comment>